<organism evidence="2 3">
    <name type="scientific">Babesia duncani</name>
    <dbReference type="NCBI Taxonomy" id="323732"/>
    <lineage>
        <taxon>Eukaryota</taxon>
        <taxon>Sar</taxon>
        <taxon>Alveolata</taxon>
        <taxon>Apicomplexa</taxon>
        <taxon>Aconoidasida</taxon>
        <taxon>Piroplasmida</taxon>
        <taxon>Babesiidae</taxon>
        <taxon>Babesia</taxon>
    </lineage>
</organism>
<sequence>MPETDRAVCVEQNINKHDQTSQGNEENLLAQMSLNKEISDLLFTSAMMIYHDLLLQKEKLDEKRGAIGKRQFVKLSQVKEHKFSEAKFVRIVDELKEERMMNKYQLIGNVHNIKSDNIAKEIVALRAKIEKATAERDALYGNILNKYKELFEPHKVPFYLSFNAQLFEEARLIYQQEKLKKKYEALRTLVSEMGDFYTQLTQGYHRK</sequence>
<accession>A0AAD9PMZ4</accession>
<dbReference type="GeneID" id="94335165"/>
<evidence type="ECO:0000313" key="3">
    <source>
        <dbReference type="Proteomes" id="UP001214638"/>
    </source>
</evidence>
<dbReference type="RefSeq" id="XP_067804706.1">
    <property type="nucleotide sequence ID" value="XM_067945915.1"/>
</dbReference>
<proteinExistence type="predicted"/>
<reference evidence="2" key="1">
    <citation type="journal article" date="2023" name="Nat. Microbiol.">
        <title>Babesia duncani multi-omics identifies virulence factors and drug targets.</title>
        <authorList>
            <person name="Singh P."/>
            <person name="Lonardi S."/>
            <person name="Liang Q."/>
            <person name="Vydyam P."/>
            <person name="Khabirova E."/>
            <person name="Fang T."/>
            <person name="Gihaz S."/>
            <person name="Thekkiniath J."/>
            <person name="Munshi M."/>
            <person name="Abel S."/>
            <person name="Ciampossin L."/>
            <person name="Batugedara G."/>
            <person name="Gupta M."/>
            <person name="Lu X.M."/>
            <person name="Lenz T."/>
            <person name="Chakravarty S."/>
            <person name="Cornillot E."/>
            <person name="Hu Y."/>
            <person name="Ma W."/>
            <person name="Gonzalez L.M."/>
            <person name="Sanchez S."/>
            <person name="Estrada K."/>
            <person name="Sanchez-Flores A."/>
            <person name="Montero E."/>
            <person name="Harb O.S."/>
            <person name="Le Roch K.G."/>
            <person name="Mamoun C.B."/>
        </authorList>
    </citation>
    <scope>NUCLEOTIDE SEQUENCE</scope>
    <source>
        <strain evidence="2">WA1</strain>
    </source>
</reference>
<evidence type="ECO:0000256" key="1">
    <source>
        <dbReference type="SAM" id="Coils"/>
    </source>
</evidence>
<comment type="caution">
    <text evidence="2">The sequence shown here is derived from an EMBL/GenBank/DDBJ whole genome shotgun (WGS) entry which is preliminary data.</text>
</comment>
<dbReference type="EMBL" id="JALLKP010000001">
    <property type="protein sequence ID" value="KAK2197864.1"/>
    <property type="molecule type" value="Genomic_DNA"/>
</dbReference>
<evidence type="ECO:0000313" key="2">
    <source>
        <dbReference type="EMBL" id="KAK2197864.1"/>
    </source>
</evidence>
<protein>
    <submittedName>
        <fullName evidence="2">Uncharacterized protein</fullName>
    </submittedName>
</protein>
<keyword evidence="3" id="KW-1185">Reference proteome</keyword>
<name>A0AAD9PMZ4_9APIC</name>
<dbReference type="AlphaFoldDB" id="A0AAD9PMZ4"/>
<keyword evidence="1" id="KW-0175">Coiled coil</keyword>
<dbReference type="Proteomes" id="UP001214638">
    <property type="component" value="Unassembled WGS sequence"/>
</dbReference>
<feature type="coiled-coil region" evidence="1">
    <location>
        <begin position="115"/>
        <end position="142"/>
    </location>
</feature>
<dbReference type="KEGG" id="bdw:94335165"/>
<gene>
    <name evidence="2" type="ORF">BdWA1_000867</name>
</gene>